<evidence type="ECO:0000256" key="4">
    <source>
        <dbReference type="ARBA" id="ARBA00022989"/>
    </source>
</evidence>
<dbReference type="Proteomes" id="UP000663856">
    <property type="component" value="Unassembled WGS sequence"/>
</dbReference>
<keyword evidence="4 6" id="KW-1133">Transmembrane helix</keyword>
<evidence type="ECO:0000313" key="9">
    <source>
        <dbReference type="EMBL" id="CAF2118806.1"/>
    </source>
</evidence>
<comment type="caution">
    <text evidence="8">The sequence shown here is derived from an EMBL/GenBank/DDBJ whole genome shotgun (WGS) entry which is preliminary data.</text>
</comment>
<evidence type="ECO:0000313" key="14">
    <source>
        <dbReference type="Proteomes" id="UP000663866"/>
    </source>
</evidence>
<dbReference type="GO" id="GO:0016020">
    <property type="term" value="C:membrane"/>
    <property type="evidence" value="ECO:0007669"/>
    <property type="project" value="UniProtKB-SubCell"/>
</dbReference>
<reference evidence="8" key="1">
    <citation type="submission" date="2021-02" db="EMBL/GenBank/DDBJ databases">
        <authorList>
            <person name="Nowell W R."/>
        </authorList>
    </citation>
    <scope>NUCLEOTIDE SEQUENCE</scope>
</reference>
<dbReference type="EMBL" id="CAJOBI010000411">
    <property type="protein sequence ID" value="CAF3820954.1"/>
    <property type="molecule type" value="Genomic_DNA"/>
</dbReference>
<evidence type="ECO:0000256" key="5">
    <source>
        <dbReference type="ARBA" id="ARBA00023136"/>
    </source>
</evidence>
<name>A0A816U4R4_9BILA</name>
<evidence type="ECO:0000256" key="3">
    <source>
        <dbReference type="ARBA" id="ARBA00022692"/>
    </source>
</evidence>
<evidence type="ECO:0000313" key="7">
    <source>
        <dbReference type="EMBL" id="CAF2102916.1"/>
    </source>
</evidence>
<evidence type="ECO:0000256" key="2">
    <source>
        <dbReference type="ARBA" id="ARBA00006843"/>
    </source>
</evidence>
<evidence type="ECO:0000313" key="12">
    <source>
        <dbReference type="EMBL" id="CAF4484607.1"/>
    </source>
</evidence>
<evidence type="ECO:0000313" key="13">
    <source>
        <dbReference type="Proteomes" id="UP000663824"/>
    </source>
</evidence>
<evidence type="ECO:0000313" key="10">
    <source>
        <dbReference type="EMBL" id="CAF3820954.1"/>
    </source>
</evidence>
<accession>A0A816U4R4</accession>
<dbReference type="Proteomes" id="UP000663866">
    <property type="component" value="Unassembled WGS sequence"/>
</dbReference>
<dbReference type="Proteomes" id="UP000676336">
    <property type="component" value="Unassembled WGS sequence"/>
</dbReference>
<dbReference type="InterPro" id="IPR051423">
    <property type="entry name" value="CD225/Dispanin"/>
</dbReference>
<proteinExistence type="inferred from homology"/>
<evidence type="ECO:0000256" key="6">
    <source>
        <dbReference type="SAM" id="Phobius"/>
    </source>
</evidence>
<evidence type="ECO:0000313" key="8">
    <source>
        <dbReference type="EMBL" id="CAF2109486.1"/>
    </source>
</evidence>
<comment type="subcellular location">
    <subcellularLocation>
        <location evidence="1">Membrane</location>
    </subcellularLocation>
</comment>
<gene>
    <name evidence="8" type="ORF">MBJ925_LOCUS23928</name>
    <name evidence="12" type="ORF">OVN521_LOCUS39841</name>
    <name evidence="10" type="ORF">SMN809_LOCUS2285</name>
    <name evidence="11" type="ORF">UXM345_LOCUS30152</name>
    <name evidence="9" type="ORF">WKI299_LOCUS23946</name>
    <name evidence="7" type="ORF">XDN619_LOCUS19036</name>
</gene>
<dbReference type="PANTHER" id="PTHR14948">
    <property type="entry name" value="NG5"/>
    <property type="match status" value="1"/>
</dbReference>
<dbReference type="PANTHER" id="PTHR14948:SF25">
    <property type="entry name" value="DUF4190 DOMAIN-CONTAINING PROTEIN"/>
    <property type="match status" value="1"/>
</dbReference>
<dbReference type="EMBL" id="CAJNRG010008292">
    <property type="protein sequence ID" value="CAF2102916.1"/>
    <property type="molecule type" value="Genomic_DNA"/>
</dbReference>
<comment type="similarity">
    <text evidence="2">Belongs to the CD225/Dispanin family.</text>
</comment>
<dbReference type="EMBL" id="CAJOBG010051054">
    <property type="protein sequence ID" value="CAF4484607.1"/>
    <property type="molecule type" value="Genomic_DNA"/>
</dbReference>
<sequence length="151" mass="17440">MENTVGEVPAWDSGNEILLKKQTKENFTGEKPPPYETLFSSTQTPIQESESRYQNRNTRRVVHVQSTAMQSMGHIESYIYWSTFNILCCCLCFGCIACCYGQETQRLKEENNYEDALKASKKARKWNTIATVSGITLFLLQFFYMFLRLSS</sequence>
<evidence type="ECO:0000256" key="1">
    <source>
        <dbReference type="ARBA" id="ARBA00004370"/>
    </source>
</evidence>
<protein>
    <submittedName>
        <fullName evidence="8">Uncharacterized protein</fullName>
    </submittedName>
</protein>
<keyword evidence="5 6" id="KW-0472">Membrane</keyword>
<dbReference type="Proteomes" id="UP000663824">
    <property type="component" value="Unassembled WGS sequence"/>
</dbReference>
<organism evidence="8 13">
    <name type="scientific">Rotaria magnacalcarata</name>
    <dbReference type="NCBI Taxonomy" id="392030"/>
    <lineage>
        <taxon>Eukaryota</taxon>
        <taxon>Metazoa</taxon>
        <taxon>Spiralia</taxon>
        <taxon>Gnathifera</taxon>
        <taxon>Rotifera</taxon>
        <taxon>Eurotatoria</taxon>
        <taxon>Bdelloidea</taxon>
        <taxon>Philodinida</taxon>
        <taxon>Philodinidae</taxon>
        <taxon>Rotaria</taxon>
    </lineage>
</organism>
<evidence type="ECO:0000313" key="11">
    <source>
        <dbReference type="EMBL" id="CAF4240470.1"/>
    </source>
</evidence>
<feature type="transmembrane region" description="Helical" evidence="6">
    <location>
        <begin position="126"/>
        <end position="147"/>
    </location>
</feature>
<dbReference type="EMBL" id="CAJOBF010007753">
    <property type="protein sequence ID" value="CAF4240470.1"/>
    <property type="molecule type" value="Genomic_DNA"/>
</dbReference>
<dbReference type="Pfam" id="PF04505">
    <property type="entry name" value="CD225"/>
    <property type="match status" value="1"/>
</dbReference>
<dbReference type="Proteomes" id="UP000663887">
    <property type="component" value="Unassembled WGS sequence"/>
</dbReference>
<keyword evidence="14" id="KW-1185">Reference proteome</keyword>
<dbReference type="EMBL" id="CAJNRF010010243">
    <property type="protein sequence ID" value="CAF2118806.1"/>
    <property type="molecule type" value="Genomic_DNA"/>
</dbReference>
<dbReference type="InterPro" id="IPR007593">
    <property type="entry name" value="CD225/Dispanin_fam"/>
</dbReference>
<feature type="transmembrane region" description="Helical" evidence="6">
    <location>
        <begin position="78"/>
        <end position="100"/>
    </location>
</feature>
<keyword evidence="3 6" id="KW-0812">Transmembrane</keyword>
<dbReference type="AlphaFoldDB" id="A0A816U4R4"/>
<dbReference type="EMBL" id="CAJNRE010012331">
    <property type="protein sequence ID" value="CAF2109486.1"/>
    <property type="molecule type" value="Genomic_DNA"/>
</dbReference>
<dbReference type="Proteomes" id="UP000663842">
    <property type="component" value="Unassembled WGS sequence"/>
</dbReference>